<feature type="transmembrane region" description="Helical" evidence="2">
    <location>
        <begin position="425"/>
        <end position="445"/>
    </location>
</feature>
<keyword evidence="2" id="KW-0812">Transmembrane</keyword>
<sequence>MIAKRILLLGLTIIALVPVLLSLINSINQPQVQANLQLYQTNLILQASEFSWQDLPEVKQVLIGKDTNKLAINQYQQALKSSQTNLENLENQLTTIITNLEKEGSEDSSFNPSSKFNFTNSQVEQKLEQEINNQKQAINQLNLKLGILQVHQGKITKGIETWENLLIEKNLANSDLKLNQITEVLIGLWSDKKTVLPNAEEQINSSLQGWFQTVNLKRLYEIQDRKTDLKNLENQQQETAYKAIIKLALVGIIPFALGLIGFVLLLLVLLQLLLKKQESILFINQNFAWKTPWTIETIWQVLIVGFFFIGQIILPLVFGLIFGGLNINPTNFTLRQTAFYVLISYLSLAISGISVLYLSIKSFFPLAKDWFQFKWQSNWIVWGIGGYLVALPLVIIVSLINQQLWNGQGGSNPLLSLALEAQDSLVLAIFYVTASLAAPVYEEIIFRGFLLPSLTRYIPVWAAIGLSSLIFALAHLNLSEVLPLAILGIVLGVVYTRSRNLLSSMLVHSLWNSGTLFSLFILGSGGQ</sequence>
<feature type="transmembrane region" description="Helical" evidence="2">
    <location>
        <begin position="379"/>
        <end position="405"/>
    </location>
</feature>
<evidence type="ECO:0000313" key="4">
    <source>
        <dbReference type="EMBL" id="ACK66527.1"/>
    </source>
</evidence>
<keyword evidence="2" id="KW-0472">Membrane</keyword>
<dbReference type="Pfam" id="PF02517">
    <property type="entry name" value="Rce1-like"/>
    <property type="match status" value="1"/>
</dbReference>
<dbReference type="AlphaFoldDB" id="B7K3Y7"/>
<keyword evidence="2" id="KW-1133">Transmembrane helix</keyword>
<dbReference type="OrthoDB" id="9782250at2"/>
<dbReference type="HOGENOM" id="CLU_043242_0_0_3"/>
<name>B7K3Y7_RIPO1</name>
<evidence type="ECO:0000256" key="2">
    <source>
        <dbReference type="SAM" id="Phobius"/>
    </source>
</evidence>
<dbReference type="GO" id="GO:0080120">
    <property type="term" value="P:CAAX-box protein maturation"/>
    <property type="evidence" value="ECO:0007669"/>
    <property type="project" value="UniProtKB-ARBA"/>
</dbReference>
<feature type="transmembrane region" description="Helical" evidence="2">
    <location>
        <begin position="337"/>
        <end position="358"/>
    </location>
</feature>
<dbReference type="Proteomes" id="UP000008204">
    <property type="component" value="Chromosome"/>
</dbReference>
<proteinExistence type="predicted"/>
<feature type="domain" description="CAAX prenyl protease 2/Lysostaphin resistance protein A-like" evidence="3">
    <location>
        <begin position="427"/>
        <end position="513"/>
    </location>
</feature>
<feature type="transmembrane region" description="Helical" evidence="2">
    <location>
        <begin position="247"/>
        <end position="274"/>
    </location>
</feature>
<organism evidence="4 5">
    <name type="scientific">Rippkaea orientalis (strain PCC 8801 / RF-1)</name>
    <name type="common">Cyanothece sp. (strain PCC 8801)</name>
    <dbReference type="NCBI Taxonomy" id="41431"/>
    <lineage>
        <taxon>Bacteria</taxon>
        <taxon>Bacillati</taxon>
        <taxon>Cyanobacteriota</taxon>
        <taxon>Cyanophyceae</taxon>
        <taxon>Oscillatoriophycideae</taxon>
        <taxon>Chroococcales</taxon>
        <taxon>Aphanothecaceae</taxon>
        <taxon>Rippkaea</taxon>
        <taxon>Rippkaea orientalis</taxon>
    </lineage>
</organism>
<dbReference type="RefSeq" id="WP_012595794.1">
    <property type="nucleotide sequence ID" value="NC_011726.1"/>
</dbReference>
<evidence type="ECO:0000313" key="5">
    <source>
        <dbReference type="Proteomes" id="UP000008204"/>
    </source>
</evidence>
<feature type="coiled-coil region" evidence="1">
    <location>
        <begin position="72"/>
        <end position="144"/>
    </location>
</feature>
<evidence type="ECO:0000256" key="1">
    <source>
        <dbReference type="SAM" id="Coils"/>
    </source>
</evidence>
<dbReference type="STRING" id="41431.PCC8801_2519"/>
<dbReference type="InterPro" id="IPR003675">
    <property type="entry name" value="Rce1/LyrA-like_dom"/>
</dbReference>
<gene>
    <name evidence="4" type="ordered locus">PCC8801_2519</name>
</gene>
<dbReference type="eggNOG" id="COG1266">
    <property type="taxonomic scope" value="Bacteria"/>
</dbReference>
<feature type="transmembrane region" description="Helical" evidence="2">
    <location>
        <begin position="505"/>
        <end position="525"/>
    </location>
</feature>
<protein>
    <submittedName>
        <fullName evidence="4">Abortive infection protein</fullName>
    </submittedName>
</protein>
<evidence type="ECO:0000259" key="3">
    <source>
        <dbReference type="Pfam" id="PF02517"/>
    </source>
</evidence>
<keyword evidence="5" id="KW-1185">Reference proteome</keyword>
<accession>B7K3Y7</accession>
<keyword evidence="1" id="KW-0175">Coiled coil</keyword>
<dbReference type="GO" id="GO:0004175">
    <property type="term" value="F:endopeptidase activity"/>
    <property type="evidence" value="ECO:0007669"/>
    <property type="project" value="UniProtKB-ARBA"/>
</dbReference>
<dbReference type="PANTHER" id="PTHR43592:SF15">
    <property type="entry name" value="CAAX AMINO TERMINAL PROTEASE FAMILY PROTEIN"/>
    <property type="match status" value="1"/>
</dbReference>
<dbReference type="PANTHER" id="PTHR43592">
    <property type="entry name" value="CAAX AMINO TERMINAL PROTEASE"/>
    <property type="match status" value="1"/>
</dbReference>
<reference evidence="5" key="1">
    <citation type="journal article" date="2011" name="MBio">
        <title>Novel metabolic attributes of the genus Cyanothece, comprising a group of unicellular nitrogen-fixing Cyanobacteria.</title>
        <authorList>
            <person name="Bandyopadhyay A."/>
            <person name="Elvitigala T."/>
            <person name="Welsh E."/>
            <person name="Stockel J."/>
            <person name="Liberton M."/>
            <person name="Min H."/>
            <person name="Sherman L.A."/>
            <person name="Pakrasi H.B."/>
        </authorList>
    </citation>
    <scope>NUCLEOTIDE SEQUENCE [LARGE SCALE GENOMIC DNA]</scope>
    <source>
        <strain evidence="5">PCC 8801</strain>
    </source>
</reference>
<feature type="transmembrane region" description="Helical" evidence="2">
    <location>
        <begin position="298"/>
        <end position="325"/>
    </location>
</feature>
<dbReference type="EMBL" id="CP001287">
    <property type="protein sequence ID" value="ACK66527.1"/>
    <property type="molecule type" value="Genomic_DNA"/>
</dbReference>
<dbReference type="KEGG" id="cyp:PCC8801_2519"/>
<feature type="transmembrane region" description="Helical" evidence="2">
    <location>
        <begin position="457"/>
        <end position="475"/>
    </location>
</feature>